<dbReference type="Proteomes" id="UP001431532">
    <property type="component" value="Unassembled WGS sequence"/>
</dbReference>
<dbReference type="GO" id="GO:0003735">
    <property type="term" value="F:structural constituent of ribosome"/>
    <property type="evidence" value="ECO:0007669"/>
    <property type="project" value="InterPro"/>
</dbReference>
<dbReference type="PANTHER" id="PTHR14503:SF4">
    <property type="entry name" value="LARGE RIBOSOMAL SUBUNIT PROTEIN BL34M"/>
    <property type="match status" value="1"/>
</dbReference>
<evidence type="ECO:0000256" key="4">
    <source>
        <dbReference type="ARBA" id="ARBA00035177"/>
    </source>
</evidence>
<comment type="caution">
    <text evidence="6">The sequence shown here is derived from an EMBL/GenBank/DDBJ whole genome shotgun (WGS) entry which is preliminary data.</text>
</comment>
<keyword evidence="7" id="KW-1185">Reference proteome</keyword>
<dbReference type="Gene3D" id="1.10.287.3980">
    <property type="match status" value="1"/>
</dbReference>
<comment type="similarity">
    <text evidence="1 5">Belongs to the bacterial ribosomal protein bL34 family.</text>
</comment>
<name>A0AAW6U2T4_9MOLU</name>
<keyword evidence="2 5" id="KW-0689">Ribosomal protein</keyword>
<dbReference type="InterPro" id="IPR020939">
    <property type="entry name" value="Ribosomal_bL34_CS"/>
</dbReference>
<dbReference type="HAMAP" id="MF_00391">
    <property type="entry name" value="Ribosomal_bL34"/>
    <property type="match status" value="1"/>
</dbReference>
<evidence type="ECO:0000256" key="1">
    <source>
        <dbReference type="ARBA" id="ARBA00010111"/>
    </source>
</evidence>
<gene>
    <name evidence="5 6" type="primary">rpmH</name>
    <name evidence="6" type="ORF">QJ521_01405</name>
</gene>
<dbReference type="Pfam" id="PF00468">
    <property type="entry name" value="Ribosomal_L34"/>
    <property type="match status" value="1"/>
</dbReference>
<dbReference type="InterPro" id="IPR000271">
    <property type="entry name" value="Ribosomal_bL34"/>
</dbReference>
<dbReference type="FunFam" id="1.10.287.3980:FF:000001">
    <property type="entry name" value="Mitochondrial ribosomal protein L34"/>
    <property type="match status" value="1"/>
</dbReference>
<dbReference type="PROSITE" id="PS00784">
    <property type="entry name" value="RIBOSOMAL_L34"/>
    <property type="match status" value="1"/>
</dbReference>
<evidence type="ECO:0000256" key="5">
    <source>
        <dbReference type="HAMAP-Rule" id="MF_00391"/>
    </source>
</evidence>
<dbReference type="GO" id="GO:0005840">
    <property type="term" value="C:ribosome"/>
    <property type="evidence" value="ECO:0007669"/>
    <property type="project" value="UniProtKB-KW"/>
</dbReference>
<dbReference type="GO" id="GO:0006412">
    <property type="term" value="P:translation"/>
    <property type="evidence" value="ECO:0007669"/>
    <property type="project" value="UniProtKB-UniRule"/>
</dbReference>
<dbReference type="EMBL" id="JASCXW010000002">
    <property type="protein sequence ID" value="MDI6452205.1"/>
    <property type="molecule type" value="Genomic_DNA"/>
</dbReference>
<sequence>MKRTYQPSKRKRIKTHGFRARMATAGGRRVLARRRLKGRAELTV</sequence>
<reference evidence="6" key="1">
    <citation type="submission" date="2023-05" db="EMBL/GenBank/DDBJ databases">
        <title>Mariniplasma microaerophilum sp. nov., a novel anaerobic mollicute isolated from terrestrial mud volcano, Taman Peninsula, Russia.</title>
        <authorList>
            <person name="Khomyakova M.A."/>
            <person name="Merkel A.Y."/>
            <person name="Slobodkin A.I."/>
        </authorList>
    </citation>
    <scope>NUCLEOTIDE SEQUENCE</scope>
    <source>
        <strain evidence="6">M4Ah</strain>
    </source>
</reference>
<dbReference type="PANTHER" id="PTHR14503">
    <property type="entry name" value="MITOCHONDRIAL RIBOSOMAL PROTEIN 34 FAMILY MEMBER"/>
    <property type="match status" value="1"/>
</dbReference>
<protein>
    <recommendedName>
        <fullName evidence="4 5">Large ribosomal subunit protein bL34</fullName>
    </recommendedName>
</protein>
<evidence type="ECO:0000256" key="2">
    <source>
        <dbReference type="ARBA" id="ARBA00022980"/>
    </source>
</evidence>
<proteinExistence type="inferred from homology"/>
<accession>A0AAW6U2T4</accession>
<dbReference type="NCBIfam" id="TIGR01030">
    <property type="entry name" value="rpmH_bact"/>
    <property type="match status" value="1"/>
</dbReference>
<dbReference type="RefSeq" id="WP_282838620.1">
    <property type="nucleotide sequence ID" value="NZ_JASCXW010000002.1"/>
</dbReference>
<evidence type="ECO:0000313" key="6">
    <source>
        <dbReference type="EMBL" id="MDI6452205.1"/>
    </source>
</evidence>
<dbReference type="AlphaFoldDB" id="A0AAW6U2T4"/>
<organism evidence="6 7">
    <name type="scientific">Peloplasma aerotolerans</name>
    <dbReference type="NCBI Taxonomy" id="3044389"/>
    <lineage>
        <taxon>Bacteria</taxon>
        <taxon>Bacillati</taxon>
        <taxon>Mycoplasmatota</taxon>
        <taxon>Mollicutes</taxon>
        <taxon>Acholeplasmatales</taxon>
        <taxon>Acholeplasmataceae</taxon>
        <taxon>Peloplasma</taxon>
    </lineage>
</organism>
<dbReference type="GO" id="GO:1990904">
    <property type="term" value="C:ribonucleoprotein complex"/>
    <property type="evidence" value="ECO:0007669"/>
    <property type="project" value="UniProtKB-KW"/>
</dbReference>
<evidence type="ECO:0000313" key="7">
    <source>
        <dbReference type="Proteomes" id="UP001431532"/>
    </source>
</evidence>
<evidence type="ECO:0000256" key="3">
    <source>
        <dbReference type="ARBA" id="ARBA00023274"/>
    </source>
</evidence>
<keyword evidence="3 5" id="KW-0687">Ribonucleoprotein</keyword>